<dbReference type="EMBL" id="OU892278">
    <property type="protein sequence ID" value="CAG9765018.1"/>
    <property type="molecule type" value="Genomic_DNA"/>
</dbReference>
<feature type="repeat" description="WD" evidence="12">
    <location>
        <begin position="178"/>
        <end position="210"/>
    </location>
</feature>
<dbReference type="GO" id="GO:0003341">
    <property type="term" value="P:cilium movement"/>
    <property type="evidence" value="ECO:0007669"/>
    <property type="project" value="TreeGrafter"/>
</dbReference>
<dbReference type="Proteomes" id="UP001152799">
    <property type="component" value="Chromosome 2"/>
</dbReference>
<dbReference type="PANTHER" id="PTHR12442">
    <property type="entry name" value="DYNEIN INTERMEDIATE CHAIN"/>
    <property type="match status" value="1"/>
</dbReference>
<reference evidence="13" key="1">
    <citation type="submission" date="2022-01" db="EMBL/GenBank/DDBJ databases">
        <authorList>
            <person name="King R."/>
        </authorList>
    </citation>
    <scope>NUCLEOTIDE SEQUENCE</scope>
</reference>
<proteinExistence type="predicted"/>
<dbReference type="SUPFAM" id="SSF50978">
    <property type="entry name" value="WD40 repeat-like"/>
    <property type="match status" value="1"/>
</dbReference>
<evidence type="ECO:0000256" key="7">
    <source>
        <dbReference type="ARBA" id="ARBA00023212"/>
    </source>
</evidence>
<keyword evidence="8" id="KW-0966">Cell projection</keyword>
<sequence length="345" mass="39577">MIWNMKNPVQPERTWNFEAPVTTLSFSKQDPNLLAIGFYDGLVNIIDISKRDLYIVGQNVSSFECVWCVLWRVNLDHPKNEEQICASSDDGKIIFYSIGNSREMSSQQMMRVAKADGKLKGFNSMRKCTSLTIPVSRYAGARFIRLHPSDPTIYLVGTNEGVVHKCSTNYLNQHLDLFLAHEGPINDLQYSPFSRKIYATCGDDWFLRIWAEGVDEPLQELFVEMFSVQGIAWSPTHSTILATIYDKTILLWDFQRKVWKPQSQTQSPGGSRNTVVQFTQSGRCLTVGDVDGNVHVFSLEDMPFSAFFQEDLLFHSLEKSLTTHPVTMEKIRKIRRDMLFQQKTH</sequence>
<organism evidence="13 14">
    <name type="scientific">Ceutorhynchus assimilis</name>
    <name type="common">cabbage seed weevil</name>
    <dbReference type="NCBI Taxonomy" id="467358"/>
    <lineage>
        <taxon>Eukaryota</taxon>
        <taxon>Metazoa</taxon>
        <taxon>Ecdysozoa</taxon>
        <taxon>Arthropoda</taxon>
        <taxon>Hexapoda</taxon>
        <taxon>Insecta</taxon>
        <taxon>Pterygota</taxon>
        <taxon>Neoptera</taxon>
        <taxon>Endopterygota</taxon>
        <taxon>Coleoptera</taxon>
        <taxon>Polyphaga</taxon>
        <taxon>Cucujiformia</taxon>
        <taxon>Curculionidae</taxon>
        <taxon>Ceutorhynchinae</taxon>
        <taxon>Ceutorhynchus</taxon>
    </lineage>
</organism>
<name>A0A9N9QNB6_9CUCU</name>
<dbReference type="InterPro" id="IPR036322">
    <property type="entry name" value="WD40_repeat_dom_sf"/>
</dbReference>
<dbReference type="InterPro" id="IPR050687">
    <property type="entry name" value="Dynein_IC"/>
</dbReference>
<dbReference type="PROSITE" id="PS00678">
    <property type="entry name" value="WD_REPEATS_1"/>
    <property type="match status" value="1"/>
</dbReference>
<accession>A0A9N9QNB6</accession>
<evidence type="ECO:0000313" key="13">
    <source>
        <dbReference type="EMBL" id="CAG9765018.1"/>
    </source>
</evidence>
<evidence type="ECO:0000256" key="4">
    <source>
        <dbReference type="ARBA" id="ARBA00022737"/>
    </source>
</evidence>
<evidence type="ECO:0000256" key="1">
    <source>
        <dbReference type="ARBA" id="ARBA00004611"/>
    </source>
</evidence>
<dbReference type="GO" id="GO:0045503">
    <property type="term" value="F:dynein light chain binding"/>
    <property type="evidence" value="ECO:0007669"/>
    <property type="project" value="TreeGrafter"/>
</dbReference>
<protein>
    <recommendedName>
        <fullName evidence="10">Dynein axonemal intermediate chain 4</fullName>
    </recommendedName>
    <alternativeName>
        <fullName evidence="11">WD repeat-containing protein 78</fullName>
    </alternativeName>
</protein>
<dbReference type="InterPro" id="IPR015943">
    <property type="entry name" value="WD40/YVTN_repeat-like_dom_sf"/>
</dbReference>
<dbReference type="GO" id="GO:0120293">
    <property type="term" value="C:dynein axonemal particle"/>
    <property type="evidence" value="ECO:0007669"/>
    <property type="project" value="UniProtKB-SubCell"/>
</dbReference>
<dbReference type="InterPro" id="IPR001680">
    <property type="entry name" value="WD40_rpt"/>
</dbReference>
<keyword evidence="5" id="KW-0282">Flagellum</keyword>
<keyword evidence="7" id="KW-0206">Cytoskeleton</keyword>
<evidence type="ECO:0000256" key="10">
    <source>
        <dbReference type="ARBA" id="ARBA00040002"/>
    </source>
</evidence>
<dbReference type="PANTHER" id="PTHR12442:SF12">
    <property type="entry name" value="DYNEIN AXONEMAL INTERMEDIATE CHAIN 4"/>
    <property type="match status" value="1"/>
</dbReference>
<keyword evidence="4" id="KW-0677">Repeat</keyword>
<comment type="subcellular location">
    <subcellularLocation>
        <location evidence="1">Cytoplasm</location>
        <location evidence="1">Cytoskeleton</location>
        <location evidence="1">Flagellum axoneme</location>
    </subcellularLocation>
    <subcellularLocation>
        <location evidence="9">Dynein axonemal particle</location>
    </subcellularLocation>
</comment>
<keyword evidence="6" id="KW-0969">Cilium</keyword>
<evidence type="ECO:0000256" key="3">
    <source>
        <dbReference type="ARBA" id="ARBA00022574"/>
    </source>
</evidence>
<evidence type="ECO:0000256" key="2">
    <source>
        <dbReference type="ARBA" id="ARBA00022490"/>
    </source>
</evidence>
<evidence type="ECO:0000256" key="12">
    <source>
        <dbReference type="PROSITE-ProRule" id="PRU00221"/>
    </source>
</evidence>
<dbReference type="Pfam" id="PF00400">
    <property type="entry name" value="WD40"/>
    <property type="match status" value="2"/>
</dbReference>
<dbReference type="PROSITE" id="PS50082">
    <property type="entry name" value="WD_REPEATS_2"/>
    <property type="match status" value="1"/>
</dbReference>
<evidence type="ECO:0000256" key="6">
    <source>
        <dbReference type="ARBA" id="ARBA00023069"/>
    </source>
</evidence>
<evidence type="ECO:0000256" key="9">
    <source>
        <dbReference type="ARBA" id="ARBA00024190"/>
    </source>
</evidence>
<evidence type="ECO:0000256" key="8">
    <source>
        <dbReference type="ARBA" id="ARBA00023273"/>
    </source>
</evidence>
<keyword evidence="2" id="KW-0963">Cytoplasm</keyword>
<evidence type="ECO:0000313" key="14">
    <source>
        <dbReference type="Proteomes" id="UP001152799"/>
    </source>
</evidence>
<keyword evidence="14" id="KW-1185">Reference proteome</keyword>
<dbReference type="Gene3D" id="2.130.10.10">
    <property type="entry name" value="YVTN repeat-like/Quinoprotein amine dehydrogenase"/>
    <property type="match status" value="2"/>
</dbReference>
<keyword evidence="3 12" id="KW-0853">WD repeat</keyword>
<gene>
    <name evidence="13" type="ORF">CEUTPL_LOCUS5638</name>
</gene>
<evidence type="ECO:0000256" key="11">
    <source>
        <dbReference type="ARBA" id="ARBA00041557"/>
    </source>
</evidence>
<dbReference type="AlphaFoldDB" id="A0A9N9QNB6"/>
<evidence type="ECO:0000256" key="5">
    <source>
        <dbReference type="ARBA" id="ARBA00022846"/>
    </source>
</evidence>
<dbReference type="GO" id="GO:0045504">
    <property type="term" value="F:dynein heavy chain binding"/>
    <property type="evidence" value="ECO:0007669"/>
    <property type="project" value="TreeGrafter"/>
</dbReference>
<dbReference type="OrthoDB" id="10259804at2759"/>
<dbReference type="GO" id="GO:0005858">
    <property type="term" value="C:axonemal dynein complex"/>
    <property type="evidence" value="ECO:0007669"/>
    <property type="project" value="TreeGrafter"/>
</dbReference>
<dbReference type="InterPro" id="IPR019775">
    <property type="entry name" value="WD40_repeat_CS"/>
</dbReference>
<dbReference type="SMART" id="SM00320">
    <property type="entry name" value="WD40"/>
    <property type="match status" value="5"/>
</dbReference>